<accession>A0ACB9SF57</accession>
<organism evidence="1 2">
    <name type="scientific">Melastoma candidum</name>
    <dbReference type="NCBI Taxonomy" id="119954"/>
    <lineage>
        <taxon>Eukaryota</taxon>
        <taxon>Viridiplantae</taxon>
        <taxon>Streptophyta</taxon>
        <taxon>Embryophyta</taxon>
        <taxon>Tracheophyta</taxon>
        <taxon>Spermatophyta</taxon>
        <taxon>Magnoliopsida</taxon>
        <taxon>eudicotyledons</taxon>
        <taxon>Gunneridae</taxon>
        <taxon>Pentapetalae</taxon>
        <taxon>rosids</taxon>
        <taxon>malvids</taxon>
        <taxon>Myrtales</taxon>
        <taxon>Melastomataceae</taxon>
        <taxon>Melastomatoideae</taxon>
        <taxon>Melastomateae</taxon>
        <taxon>Melastoma</taxon>
    </lineage>
</organism>
<reference evidence="2" key="1">
    <citation type="journal article" date="2023" name="Front. Plant Sci.">
        <title>Chromosomal-level genome assembly of Melastoma candidum provides insights into trichome evolution.</title>
        <authorList>
            <person name="Zhong Y."/>
            <person name="Wu W."/>
            <person name="Sun C."/>
            <person name="Zou P."/>
            <person name="Liu Y."/>
            <person name="Dai S."/>
            <person name="Zhou R."/>
        </authorList>
    </citation>
    <scope>NUCLEOTIDE SEQUENCE [LARGE SCALE GENOMIC DNA]</scope>
</reference>
<keyword evidence="2" id="KW-1185">Reference proteome</keyword>
<sequence length="962" mass="105445">MLVPWVIGFPSLAVVVAASSLAVPLLFLVARWRWEFSVARNEEVSRLLESASEEAARAEVEALQSWRGGGPEETGVGLGLGSAGSYYCCAVCYSPTTTRCSRCKAVRYCSGKCQIVHWRQGHREECHPREVLGDSHGTFSRSSLKGCTDGIVEHPKENPCNEPVEILTNQEGRTKSSSVNVLVDEERRFTESPASSPFSGFSSSIAGSESSDDLSEHGSVNSDDSGKSTVPSSPNAPNQESQTSHPVALKNKDDGCSPNFSMLMDVVGDFKDSVKLHGGKEINGGYAIGHLNYQSSLHKHGMDKAAFSSSFWSSNLNPDEQKKHGHDVSSNIIPGSAHDSAMPDSKPALRFSFSLSENATRRAQNLDFKDSSMSMPDNLEEKIKCGSPGGTALMRNKSSRSASDKGLSGLRHSRSVGIDSLSSTSRNADFSFNSQPVSLRNGKRIVAEKTMLGEAGDTASTSAAGRLPSAKNGLRTSVWKVLDQFRGSVLVKHPRTVVGSDMLGRGNSKALLSYKSFAKLYSQKRLELRPCGLVNCGNSCYANVVLQCLAFTPPLTAFFLQGLHSEACSRSDWCFTCEFEHLVLKFKEGKSPVSPIGIVSHLRNIGSQLSNGKEEDAHEFLRCVIDRMQSDFLRACGKKVSGSKEEEMTLIGLTFGGYLRSKIRCLRCNRKTERQERLMDLTVEIDGDIRTLEEALRRFTGSETLDGENKYQCSRCKTYEKARKKLTVLEAPNILTIAFKRYQSGKYGKLNKAISLSEIIDLASVIDGWKDGPAVYRLYGVIVHVDIMDSAFSGHYICYVKDTQDRWFKIDDSSVRPTELERVLTEGAYMLLYARCSPRAPRLAHGECLLNDPKKIGARNARAKTPTGTNPSRTQNDNSTATSYSRFHRSSTPRDDSSSDASSLFSSNSDGSTYSRSSTQDSSSIDDLSNYIFGETGFRDWAGSPWSTNSSEQDASSQVFSR</sequence>
<dbReference type="Proteomes" id="UP001057402">
    <property type="component" value="Chromosome 1"/>
</dbReference>
<comment type="caution">
    <text evidence="1">The sequence shown here is derived from an EMBL/GenBank/DDBJ whole genome shotgun (WGS) entry which is preliminary data.</text>
</comment>
<proteinExistence type="predicted"/>
<evidence type="ECO:0000313" key="1">
    <source>
        <dbReference type="EMBL" id="KAI4389819.1"/>
    </source>
</evidence>
<evidence type="ECO:0000313" key="2">
    <source>
        <dbReference type="Proteomes" id="UP001057402"/>
    </source>
</evidence>
<protein>
    <submittedName>
        <fullName evidence="1">Uncharacterized protein</fullName>
    </submittedName>
</protein>
<name>A0ACB9SF57_9MYRT</name>
<gene>
    <name evidence="1" type="ORF">MLD38_002001</name>
</gene>
<dbReference type="EMBL" id="CM042880">
    <property type="protein sequence ID" value="KAI4389819.1"/>
    <property type="molecule type" value="Genomic_DNA"/>
</dbReference>